<dbReference type="AlphaFoldDB" id="A0A238ZXV3"/>
<gene>
    <name evidence="3" type="ORF">SAMN06269173_11042</name>
</gene>
<dbReference type="EMBL" id="FZNS01000010">
    <property type="protein sequence ID" value="SNR87831.1"/>
    <property type="molecule type" value="Genomic_DNA"/>
</dbReference>
<reference evidence="4" key="1">
    <citation type="submission" date="2017-06" db="EMBL/GenBank/DDBJ databases">
        <authorList>
            <person name="Varghese N."/>
            <person name="Submissions S."/>
        </authorList>
    </citation>
    <scope>NUCLEOTIDE SEQUENCE [LARGE SCALE GENOMIC DNA]</scope>
    <source>
        <strain evidence="4">DSM 28041</strain>
    </source>
</reference>
<organism evidence="3 4">
    <name type="scientific">Hymenobacter mucosus</name>
    <dbReference type="NCBI Taxonomy" id="1411120"/>
    <lineage>
        <taxon>Bacteria</taxon>
        <taxon>Pseudomonadati</taxon>
        <taxon>Bacteroidota</taxon>
        <taxon>Cytophagia</taxon>
        <taxon>Cytophagales</taxon>
        <taxon>Hymenobacteraceae</taxon>
        <taxon>Hymenobacter</taxon>
    </lineage>
</organism>
<protein>
    <recommendedName>
        <fullName evidence="2">DNA-binding phage zinc finger domain-containing protein</fullName>
    </recommendedName>
</protein>
<name>A0A238ZXV3_9BACT</name>
<accession>A0A238ZXV3</accession>
<keyword evidence="4" id="KW-1185">Reference proteome</keyword>
<proteinExistence type="predicted"/>
<evidence type="ECO:0000256" key="1">
    <source>
        <dbReference type="SAM" id="MobiDB-lite"/>
    </source>
</evidence>
<sequence>MAEMDPNRYDYREVACPHCHAAAGSYCIRPSGHSGPIVAAHKPRRAAAHTVWREEEIQKYGKQITPWGDDPRPEAAPVPATDKMPAAPVQSCLFAAVDSPTRNAA</sequence>
<evidence type="ECO:0000259" key="2">
    <source>
        <dbReference type="Pfam" id="PF24623"/>
    </source>
</evidence>
<evidence type="ECO:0000313" key="3">
    <source>
        <dbReference type="EMBL" id="SNR87831.1"/>
    </source>
</evidence>
<feature type="domain" description="DNA-binding phage zinc finger" evidence="2">
    <location>
        <begin position="8"/>
        <end position="53"/>
    </location>
</feature>
<dbReference type="Proteomes" id="UP000198310">
    <property type="component" value="Unassembled WGS sequence"/>
</dbReference>
<evidence type="ECO:0000313" key="4">
    <source>
        <dbReference type="Proteomes" id="UP000198310"/>
    </source>
</evidence>
<feature type="region of interest" description="Disordered" evidence="1">
    <location>
        <begin position="62"/>
        <end position="82"/>
    </location>
</feature>
<dbReference type="RefSeq" id="WP_089333720.1">
    <property type="nucleotide sequence ID" value="NZ_FZNS01000010.1"/>
</dbReference>
<dbReference type="InterPro" id="IPR056911">
    <property type="entry name" value="Phage_Znf_bind_put"/>
</dbReference>
<dbReference type="Pfam" id="PF24623">
    <property type="entry name" value="Phage_zn_bind_8"/>
    <property type="match status" value="1"/>
</dbReference>